<proteinExistence type="predicted"/>
<name>A0A1L9VUW6_ASPGL</name>
<dbReference type="RefSeq" id="XP_022404401.1">
    <property type="nucleotide sequence ID" value="XM_022543190.1"/>
</dbReference>
<sequence>MSRKTSIYRWHMPRWIRRILSETRETGTEDEHTVQKPETGKCTEKEPETDKQAVPDAVVYKQPVQVSRAEKDITQILRKEKGSAQTPGKSGNLSRAPAKKRGLSDLPLELLQHIFPYLPLPSQRLELVIELRFPLMPREGQKAYVVTEEYHVRMKLLSQLEDSCWVTRHLGRERWFADPESVGDGNGVQFQKQWYKQCRDWKNYIPE</sequence>
<organism evidence="2 3">
    <name type="scientific">Aspergillus glaucus CBS 516.65</name>
    <dbReference type="NCBI Taxonomy" id="1160497"/>
    <lineage>
        <taxon>Eukaryota</taxon>
        <taxon>Fungi</taxon>
        <taxon>Dikarya</taxon>
        <taxon>Ascomycota</taxon>
        <taxon>Pezizomycotina</taxon>
        <taxon>Eurotiomycetes</taxon>
        <taxon>Eurotiomycetidae</taxon>
        <taxon>Eurotiales</taxon>
        <taxon>Aspergillaceae</taxon>
        <taxon>Aspergillus</taxon>
        <taxon>Aspergillus subgen. Aspergillus</taxon>
    </lineage>
</organism>
<evidence type="ECO:0000313" key="3">
    <source>
        <dbReference type="Proteomes" id="UP000184300"/>
    </source>
</evidence>
<accession>A0A1L9VUW6</accession>
<feature type="region of interest" description="Disordered" evidence="1">
    <location>
        <begin position="79"/>
        <end position="99"/>
    </location>
</feature>
<gene>
    <name evidence="2" type="ORF">ASPGLDRAFT_22539</name>
</gene>
<dbReference type="OrthoDB" id="4454461at2759"/>
<feature type="region of interest" description="Disordered" evidence="1">
    <location>
        <begin position="22"/>
        <end position="57"/>
    </location>
</feature>
<protein>
    <recommendedName>
        <fullName evidence="4">F-box domain-containing protein</fullName>
    </recommendedName>
</protein>
<keyword evidence="3" id="KW-1185">Reference proteome</keyword>
<dbReference type="EMBL" id="KV878890">
    <property type="protein sequence ID" value="OJJ87718.1"/>
    <property type="molecule type" value="Genomic_DNA"/>
</dbReference>
<dbReference type="Proteomes" id="UP000184300">
    <property type="component" value="Unassembled WGS sequence"/>
</dbReference>
<evidence type="ECO:0000313" key="2">
    <source>
        <dbReference type="EMBL" id="OJJ87718.1"/>
    </source>
</evidence>
<feature type="compositionally biased region" description="Basic and acidic residues" evidence="1">
    <location>
        <begin position="22"/>
        <end position="53"/>
    </location>
</feature>
<dbReference type="GeneID" id="34459451"/>
<evidence type="ECO:0008006" key="4">
    <source>
        <dbReference type="Google" id="ProtNLM"/>
    </source>
</evidence>
<dbReference type="AlphaFoldDB" id="A0A1L9VUW6"/>
<dbReference type="VEuPathDB" id="FungiDB:ASPGLDRAFT_22539"/>
<evidence type="ECO:0000256" key="1">
    <source>
        <dbReference type="SAM" id="MobiDB-lite"/>
    </source>
</evidence>
<dbReference type="CDD" id="cd09917">
    <property type="entry name" value="F-box_SF"/>
    <property type="match status" value="1"/>
</dbReference>
<feature type="compositionally biased region" description="Polar residues" evidence="1">
    <location>
        <begin position="83"/>
        <end position="93"/>
    </location>
</feature>
<reference evidence="3" key="1">
    <citation type="journal article" date="2017" name="Genome Biol.">
        <title>Comparative genomics reveals high biological diversity and specific adaptations in the industrially and medically important fungal genus Aspergillus.</title>
        <authorList>
            <person name="de Vries R.P."/>
            <person name="Riley R."/>
            <person name="Wiebenga A."/>
            <person name="Aguilar-Osorio G."/>
            <person name="Amillis S."/>
            <person name="Uchima C.A."/>
            <person name="Anderluh G."/>
            <person name="Asadollahi M."/>
            <person name="Askin M."/>
            <person name="Barry K."/>
            <person name="Battaglia E."/>
            <person name="Bayram O."/>
            <person name="Benocci T."/>
            <person name="Braus-Stromeyer S.A."/>
            <person name="Caldana C."/>
            <person name="Canovas D."/>
            <person name="Cerqueira G.C."/>
            <person name="Chen F."/>
            <person name="Chen W."/>
            <person name="Choi C."/>
            <person name="Clum A."/>
            <person name="Dos Santos R.A."/>
            <person name="Damasio A.R."/>
            <person name="Diallinas G."/>
            <person name="Emri T."/>
            <person name="Fekete E."/>
            <person name="Flipphi M."/>
            <person name="Freyberg S."/>
            <person name="Gallo A."/>
            <person name="Gournas C."/>
            <person name="Habgood R."/>
            <person name="Hainaut M."/>
            <person name="Harispe M.L."/>
            <person name="Henrissat B."/>
            <person name="Hilden K.S."/>
            <person name="Hope R."/>
            <person name="Hossain A."/>
            <person name="Karabika E."/>
            <person name="Karaffa L."/>
            <person name="Karanyi Z."/>
            <person name="Krasevec N."/>
            <person name="Kuo A."/>
            <person name="Kusch H."/>
            <person name="LaButti K."/>
            <person name="Lagendijk E.L."/>
            <person name="Lapidus A."/>
            <person name="Levasseur A."/>
            <person name="Lindquist E."/>
            <person name="Lipzen A."/>
            <person name="Logrieco A.F."/>
            <person name="MacCabe A."/>
            <person name="Maekelae M.R."/>
            <person name="Malavazi I."/>
            <person name="Melin P."/>
            <person name="Meyer V."/>
            <person name="Mielnichuk N."/>
            <person name="Miskei M."/>
            <person name="Molnar A.P."/>
            <person name="Mule G."/>
            <person name="Ngan C.Y."/>
            <person name="Orejas M."/>
            <person name="Orosz E."/>
            <person name="Ouedraogo J.P."/>
            <person name="Overkamp K.M."/>
            <person name="Park H.-S."/>
            <person name="Perrone G."/>
            <person name="Piumi F."/>
            <person name="Punt P.J."/>
            <person name="Ram A.F."/>
            <person name="Ramon A."/>
            <person name="Rauscher S."/>
            <person name="Record E."/>
            <person name="Riano-Pachon D.M."/>
            <person name="Robert V."/>
            <person name="Roehrig J."/>
            <person name="Ruller R."/>
            <person name="Salamov A."/>
            <person name="Salih N.S."/>
            <person name="Samson R.A."/>
            <person name="Sandor E."/>
            <person name="Sanguinetti M."/>
            <person name="Schuetze T."/>
            <person name="Sepcic K."/>
            <person name="Shelest E."/>
            <person name="Sherlock G."/>
            <person name="Sophianopoulou V."/>
            <person name="Squina F.M."/>
            <person name="Sun H."/>
            <person name="Susca A."/>
            <person name="Todd R.B."/>
            <person name="Tsang A."/>
            <person name="Unkles S.E."/>
            <person name="van de Wiele N."/>
            <person name="van Rossen-Uffink D."/>
            <person name="Oliveira J.V."/>
            <person name="Vesth T.C."/>
            <person name="Visser J."/>
            <person name="Yu J.-H."/>
            <person name="Zhou M."/>
            <person name="Andersen M.R."/>
            <person name="Archer D.B."/>
            <person name="Baker S.E."/>
            <person name="Benoit I."/>
            <person name="Brakhage A.A."/>
            <person name="Braus G.H."/>
            <person name="Fischer R."/>
            <person name="Frisvad J.C."/>
            <person name="Goldman G.H."/>
            <person name="Houbraken J."/>
            <person name="Oakley B."/>
            <person name="Pocsi I."/>
            <person name="Scazzocchio C."/>
            <person name="Seiboth B."/>
            <person name="vanKuyk P.A."/>
            <person name="Wortman J."/>
            <person name="Dyer P.S."/>
            <person name="Grigoriev I.V."/>
        </authorList>
    </citation>
    <scope>NUCLEOTIDE SEQUENCE [LARGE SCALE GENOMIC DNA]</scope>
    <source>
        <strain evidence="3">CBS 516.65</strain>
    </source>
</reference>